<proteinExistence type="predicted"/>
<gene>
    <name evidence="1" type="ORF">OXU80_07740</name>
</gene>
<evidence type="ECO:0000313" key="2">
    <source>
        <dbReference type="Proteomes" id="UP001163223"/>
    </source>
</evidence>
<keyword evidence="2" id="KW-1185">Reference proteome</keyword>
<dbReference type="EMBL" id="CP113520">
    <property type="protein sequence ID" value="WAJ30087.1"/>
    <property type="molecule type" value="Genomic_DNA"/>
</dbReference>
<reference evidence="1" key="1">
    <citation type="submission" date="2022-11" db="EMBL/GenBank/DDBJ databases">
        <title>beta-Carotene-producing bacterium, Jeongeuplla avenae sp. nov., alleviates the salt stress of Arabidopsis seedlings.</title>
        <authorList>
            <person name="Jiang L."/>
            <person name="Lee J."/>
        </authorList>
    </citation>
    <scope>NUCLEOTIDE SEQUENCE</scope>
    <source>
        <strain evidence="1">DY_R2A_6</strain>
    </source>
</reference>
<protein>
    <submittedName>
        <fullName evidence="1">Uncharacterized protein</fullName>
    </submittedName>
</protein>
<evidence type="ECO:0000313" key="1">
    <source>
        <dbReference type="EMBL" id="WAJ30087.1"/>
    </source>
</evidence>
<name>A0ACD4NU59_9HYPH</name>
<organism evidence="1 2">
    <name type="scientific">Antarcticirhabdus aurantiaca</name>
    <dbReference type="NCBI Taxonomy" id="2606717"/>
    <lineage>
        <taxon>Bacteria</taxon>
        <taxon>Pseudomonadati</taxon>
        <taxon>Pseudomonadota</taxon>
        <taxon>Alphaproteobacteria</taxon>
        <taxon>Hyphomicrobiales</taxon>
        <taxon>Aurantimonadaceae</taxon>
        <taxon>Antarcticirhabdus</taxon>
    </lineage>
</organism>
<dbReference type="Proteomes" id="UP001163223">
    <property type="component" value="Chromosome"/>
</dbReference>
<sequence length="104" mass="10125">MRLVPLLAAATLVGFATSAGAQVFGETQSINGEFVEAPTTPIGEQLDGGGLPGVFAGGGPARSDIARGPGGLRNGTGAIGTMAPSTSSSNPVPLVPTQLGIPLN</sequence>
<accession>A0ACD4NU59</accession>